<dbReference type="EMBL" id="FQWQ01000001">
    <property type="protein sequence ID" value="SHG91493.1"/>
    <property type="molecule type" value="Genomic_DNA"/>
</dbReference>
<evidence type="ECO:0000313" key="1">
    <source>
        <dbReference type="EMBL" id="SHG91493.1"/>
    </source>
</evidence>
<dbReference type="Proteomes" id="UP000184212">
    <property type="component" value="Unassembled WGS sequence"/>
</dbReference>
<dbReference type="CDD" id="cd07820">
    <property type="entry name" value="SRPBCC_3"/>
    <property type="match status" value="1"/>
</dbReference>
<evidence type="ECO:0008006" key="3">
    <source>
        <dbReference type="Google" id="ProtNLM"/>
    </source>
</evidence>
<dbReference type="STRING" id="947013.SAMN04488109_2454"/>
<dbReference type="AlphaFoldDB" id="A0A1M5NRD3"/>
<dbReference type="RefSeq" id="WP_073134033.1">
    <property type="nucleotide sequence ID" value="NZ_FQWQ01000001.1"/>
</dbReference>
<reference evidence="1 2" key="1">
    <citation type="submission" date="2016-11" db="EMBL/GenBank/DDBJ databases">
        <authorList>
            <person name="Jaros S."/>
            <person name="Januszkiewicz K."/>
            <person name="Wedrychowicz H."/>
        </authorList>
    </citation>
    <scope>NUCLEOTIDE SEQUENCE [LARGE SCALE GENOMIC DNA]</scope>
    <source>
        <strain evidence="1 2">DSM 24574</strain>
    </source>
</reference>
<organism evidence="1 2">
    <name type="scientific">Chryseolinea serpens</name>
    <dbReference type="NCBI Taxonomy" id="947013"/>
    <lineage>
        <taxon>Bacteria</taxon>
        <taxon>Pseudomonadati</taxon>
        <taxon>Bacteroidota</taxon>
        <taxon>Cytophagia</taxon>
        <taxon>Cytophagales</taxon>
        <taxon>Fulvivirgaceae</taxon>
        <taxon>Chryseolinea</taxon>
    </lineage>
</organism>
<gene>
    <name evidence="1" type="ORF">SAMN04488109_2454</name>
</gene>
<proteinExistence type="predicted"/>
<dbReference type="Gene3D" id="3.30.530.20">
    <property type="match status" value="1"/>
</dbReference>
<sequence length="157" mass="17958">MNIIRLETFIDAPVDRVFDLSRSVELHKLSTRGTHEEAIDGKTSGLVELDDFITWRAKHLGVYQRLTVKIIAMDRPRSFVDTMLKGAFAHMKHTHLFEASATGTLMTDVFEYKSPLGALGRMADNLFLKAYMTKFLINRNQEIKAVAESDRWRDLLA</sequence>
<name>A0A1M5NRD3_9BACT</name>
<dbReference type="OrthoDB" id="9801773at2"/>
<keyword evidence="2" id="KW-1185">Reference proteome</keyword>
<dbReference type="SUPFAM" id="SSF55961">
    <property type="entry name" value="Bet v1-like"/>
    <property type="match status" value="1"/>
</dbReference>
<evidence type="ECO:0000313" key="2">
    <source>
        <dbReference type="Proteomes" id="UP000184212"/>
    </source>
</evidence>
<dbReference type="InterPro" id="IPR023393">
    <property type="entry name" value="START-like_dom_sf"/>
</dbReference>
<protein>
    <recommendedName>
        <fullName evidence="3">Ligand-binding SRPBCC domain-containing protein</fullName>
    </recommendedName>
</protein>
<accession>A0A1M5NRD3</accession>